<evidence type="ECO:0000313" key="12">
    <source>
        <dbReference type="EMBL" id="WZN66488.1"/>
    </source>
</evidence>
<dbReference type="AlphaFoldDB" id="A0AAX4PJL5"/>
<keyword evidence="3" id="KW-0678">Repressor</keyword>
<dbReference type="InterPro" id="IPR003316">
    <property type="entry name" value="E2F_WHTH_DNA-bd_dom"/>
</dbReference>
<evidence type="ECO:0000256" key="6">
    <source>
        <dbReference type="ARBA" id="ARBA00023163"/>
    </source>
</evidence>
<comment type="similarity">
    <text evidence="2 9">Belongs to the E2F/DP family.</text>
</comment>
<dbReference type="GO" id="GO:0000981">
    <property type="term" value="F:DNA-binding transcription factor activity, RNA polymerase II-specific"/>
    <property type="evidence" value="ECO:0007669"/>
    <property type="project" value="TreeGrafter"/>
</dbReference>
<feature type="domain" description="E2F/DP family winged-helix DNA-binding" evidence="11">
    <location>
        <begin position="10"/>
        <end position="76"/>
    </location>
</feature>
<organism evidence="12 13">
    <name type="scientific">Chloropicon roscoffensis</name>
    <dbReference type="NCBI Taxonomy" id="1461544"/>
    <lineage>
        <taxon>Eukaryota</taxon>
        <taxon>Viridiplantae</taxon>
        <taxon>Chlorophyta</taxon>
        <taxon>Chloropicophyceae</taxon>
        <taxon>Chloropicales</taxon>
        <taxon>Chloropicaceae</taxon>
        <taxon>Chloropicon</taxon>
    </lineage>
</organism>
<evidence type="ECO:0000256" key="8">
    <source>
        <dbReference type="ARBA" id="ARBA00023306"/>
    </source>
</evidence>
<proteinExistence type="inferred from homology"/>
<evidence type="ECO:0000256" key="9">
    <source>
        <dbReference type="RuleBase" id="RU003796"/>
    </source>
</evidence>
<evidence type="ECO:0000259" key="11">
    <source>
        <dbReference type="SMART" id="SM01372"/>
    </source>
</evidence>
<comment type="subcellular location">
    <subcellularLocation>
        <location evidence="1 9">Nucleus</location>
    </subcellularLocation>
</comment>
<dbReference type="GO" id="GO:0000978">
    <property type="term" value="F:RNA polymerase II cis-regulatory region sequence-specific DNA binding"/>
    <property type="evidence" value="ECO:0007669"/>
    <property type="project" value="InterPro"/>
</dbReference>
<evidence type="ECO:0000313" key="13">
    <source>
        <dbReference type="Proteomes" id="UP001472866"/>
    </source>
</evidence>
<keyword evidence="7 9" id="KW-0539">Nucleus</keyword>
<sequence>MASTSSAYSRKDKSLGLLCENFLQLFGSKCQDELITLDAAAATLGVERRRIYDIVNVLESIEVVVRKAKNLYSWHGMSRVPAALERIRKGRFDPNGERTPGPADGRREKSLGLLSQKFIQMFLQGDEEAAAEFEAEAEGQGEGQQQQRPAAVCVSLEDAAKKLLGGTPDSSQLKTKVRRLYDIANILSSLSLIEKTSLASQDPSNSRKPAFKWLGLNGRSNRLLFAPPADPSRQAQLQQRHAKIEEAAAAAATSRPSAGGVPGSVLHPQATKVPTAALMQPNPAVLQPMTMNTLATNPLQYENEKVRTVFAQYVNEWKYWYNVGLQQQQHINQNQN</sequence>
<evidence type="ECO:0000256" key="2">
    <source>
        <dbReference type="ARBA" id="ARBA00010940"/>
    </source>
</evidence>
<dbReference type="FunFam" id="1.10.10.10:FF:000073">
    <property type="entry name" value="E2F transcription factor 8"/>
    <property type="match status" value="1"/>
</dbReference>
<dbReference type="PANTHER" id="PTHR12081">
    <property type="entry name" value="TRANSCRIPTION FACTOR E2F"/>
    <property type="match status" value="1"/>
</dbReference>
<evidence type="ECO:0000256" key="10">
    <source>
        <dbReference type="SAM" id="MobiDB-lite"/>
    </source>
</evidence>
<evidence type="ECO:0000256" key="4">
    <source>
        <dbReference type="ARBA" id="ARBA00023015"/>
    </source>
</evidence>
<evidence type="ECO:0000256" key="7">
    <source>
        <dbReference type="ARBA" id="ARBA00023242"/>
    </source>
</evidence>
<feature type="domain" description="E2F/DP family winged-helix DNA-binding" evidence="11">
    <location>
        <begin position="106"/>
        <end position="215"/>
    </location>
</feature>
<name>A0AAX4PJL5_9CHLO</name>
<dbReference type="GO" id="GO:0090575">
    <property type="term" value="C:RNA polymerase II transcription regulator complex"/>
    <property type="evidence" value="ECO:0007669"/>
    <property type="project" value="TreeGrafter"/>
</dbReference>
<reference evidence="12 13" key="1">
    <citation type="submission" date="2024-03" db="EMBL/GenBank/DDBJ databases">
        <title>Complete genome sequence of the green alga Chloropicon roscoffensis RCC1871.</title>
        <authorList>
            <person name="Lemieux C."/>
            <person name="Pombert J.-F."/>
            <person name="Otis C."/>
            <person name="Turmel M."/>
        </authorList>
    </citation>
    <scope>NUCLEOTIDE SEQUENCE [LARGE SCALE GENOMIC DNA]</scope>
    <source>
        <strain evidence="12 13">RCC1871</strain>
    </source>
</reference>
<dbReference type="Gene3D" id="1.10.10.10">
    <property type="entry name" value="Winged helix-like DNA-binding domain superfamily/Winged helix DNA-binding domain"/>
    <property type="match status" value="2"/>
</dbReference>
<keyword evidence="8" id="KW-0131">Cell cycle</keyword>
<gene>
    <name evidence="12" type="ORF">HKI87_15g80550</name>
</gene>
<dbReference type="EMBL" id="CP151515">
    <property type="protein sequence ID" value="WZN66488.1"/>
    <property type="molecule type" value="Genomic_DNA"/>
</dbReference>
<keyword evidence="13" id="KW-1185">Reference proteome</keyword>
<accession>A0AAX4PJL5</accession>
<dbReference type="Pfam" id="PF02319">
    <property type="entry name" value="WHD_E2F_TDP"/>
    <property type="match status" value="2"/>
</dbReference>
<keyword evidence="4 9" id="KW-0805">Transcription regulation</keyword>
<dbReference type="InterPro" id="IPR036388">
    <property type="entry name" value="WH-like_DNA-bd_sf"/>
</dbReference>
<keyword evidence="5 9" id="KW-0238">DNA-binding</keyword>
<dbReference type="PANTHER" id="PTHR12081:SF7">
    <property type="entry name" value="TRANSCRIPTION FACTOR EFL-3"/>
    <property type="match status" value="1"/>
</dbReference>
<evidence type="ECO:0000256" key="3">
    <source>
        <dbReference type="ARBA" id="ARBA00022491"/>
    </source>
</evidence>
<keyword evidence="6 9" id="KW-0804">Transcription</keyword>
<dbReference type="SUPFAM" id="SSF46785">
    <property type="entry name" value="Winged helix' DNA-binding domain"/>
    <property type="match status" value="2"/>
</dbReference>
<dbReference type="InterPro" id="IPR036390">
    <property type="entry name" value="WH_DNA-bd_sf"/>
</dbReference>
<dbReference type="SMART" id="SM01372">
    <property type="entry name" value="E2F_TDP"/>
    <property type="match status" value="2"/>
</dbReference>
<feature type="region of interest" description="Disordered" evidence="10">
    <location>
        <begin position="88"/>
        <end position="108"/>
    </location>
</feature>
<evidence type="ECO:0000256" key="1">
    <source>
        <dbReference type="ARBA" id="ARBA00004123"/>
    </source>
</evidence>
<dbReference type="InterPro" id="IPR015633">
    <property type="entry name" value="E2F"/>
</dbReference>
<dbReference type="Proteomes" id="UP001472866">
    <property type="component" value="Chromosome 15"/>
</dbReference>
<protein>
    <submittedName>
        <fullName evidence="12">Transcription factor E2F</fullName>
    </submittedName>
</protein>
<evidence type="ECO:0000256" key="5">
    <source>
        <dbReference type="ARBA" id="ARBA00023125"/>
    </source>
</evidence>